<evidence type="ECO:0000259" key="1">
    <source>
        <dbReference type="Pfam" id="PF02627"/>
    </source>
</evidence>
<dbReference type="NCBIfam" id="TIGR00778">
    <property type="entry name" value="ahpD_dom"/>
    <property type="match status" value="1"/>
</dbReference>
<comment type="caution">
    <text evidence="2">The sequence shown here is derived from an EMBL/GenBank/DDBJ whole genome shotgun (WGS) entry which is preliminary data.</text>
</comment>
<evidence type="ECO:0000313" key="3">
    <source>
        <dbReference type="Proteomes" id="UP000294513"/>
    </source>
</evidence>
<dbReference type="NCBIfam" id="TIGR01926">
    <property type="entry name" value="peroxid_rel"/>
    <property type="match status" value="1"/>
</dbReference>
<proteinExistence type="predicted"/>
<dbReference type="Proteomes" id="UP000294513">
    <property type="component" value="Unassembled WGS sequence"/>
</dbReference>
<dbReference type="InterPro" id="IPR029032">
    <property type="entry name" value="AhpD-like"/>
</dbReference>
<evidence type="ECO:0000313" key="2">
    <source>
        <dbReference type="EMBL" id="TDD65604.1"/>
    </source>
</evidence>
<dbReference type="GO" id="GO:0051920">
    <property type="term" value="F:peroxiredoxin activity"/>
    <property type="evidence" value="ECO:0007669"/>
    <property type="project" value="InterPro"/>
</dbReference>
<protein>
    <submittedName>
        <fullName evidence="2">Carboxymuconolactone decarboxylase family protein</fullName>
    </submittedName>
</protein>
<dbReference type="RefSeq" id="WP_131902821.1">
    <property type="nucleotide sequence ID" value="NZ_SMKU01000407.1"/>
</dbReference>
<accession>A0A4R5A4K4</accession>
<dbReference type="AlphaFoldDB" id="A0A4R5A4K4"/>
<dbReference type="InterPro" id="IPR004675">
    <property type="entry name" value="AhpD_core"/>
</dbReference>
<dbReference type="Pfam" id="PF02627">
    <property type="entry name" value="CMD"/>
    <property type="match status" value="1"/>
</dbReference>
<dbReference type="EMBL" id="SMKU01000407">
    <property type="protein sequence ID" value="TDD65604.1"/>
    <property type="molecule type" value="Genomic_DNA"/>
</dbReference>
<name>A0A4R5A4K4_9ACTN</name>
<dbReference type="PANTHER" id="PTHR35446">
    <property type="entry name" value="SI:CH211-175M2.5"/>
    <property type="match status" value="1"/>
</dbReference>
<dbReference type="SUPFAM" id="SSF69118">
    <property type="entry name" value="AhpD-like"/>
    <property type="match status" value="1"/>
</dbReference>
<sequence>MPHIDLENDAPGIFSLFAYRPETAGPMTELAETLLRGPSTLSRGERELIATYVSDLNGCEFCASSHAAFAAAQLPEGGRLAAQFRADPDAAAVSGKLKALLRVAEAVQRGGPQVRPDDIQAARDAGATDLELHDTVLIAAAFCMYNRYVDGLGTTVPDDPAAYEAAAELIVNHGYTAVTRASG</sequence>
<dbReference type="InterPro" id="IPR003779">
    <property type="entry name" value="CMD-like"/>
</dbReference>
<dbReference type="OrthoDB" id="5521565at2"/>
<dbReference type="InterPro" id="IPR010195">
    <property type="entry name" value="Uncharacterised_peroxidase-rel"/>
</dbReference>
<organism evidence="2 3">
    <name type="scientific">Actinomadura rubrisoli</name>
    <dbReference type="NCBI Taxonomy" id="2530368"/>
    <lineage>
        <taxon>Bacteria</taxon>
        <taxon>Bacillati</taxon>
        <taxon>Actinomycetota</taxon>
        <taxon>Actinomycetes</taxon>
        <taxon>Streptosporangiales</taxon>
        <taxon>Thermomonosporaceae</taxon>
        <taxon>Actinomadura</taxon>
    </lineage>
</organism>
<dbReference type="PANTHER" id="PTHR35446:SF2">
    <property type="entry name" value="CARBOXYMUCONOLACTONE DECARBOXYLASE-LIKE DOMAIN-CONTAINING PROTEIN"/>
    <property type="match status" value="1"/>
</dbReference>
<reference evidence="2 3" key="1">
    <citation type="submission" date="2019-03" db="EMBL/GenBank/DDBJ databases">
        <title>Draft genome sequences of novel Actinobacteria.</title>
        <authorList>
            <person name="Sahin N."/>
            <person name="Ay H."/>
            <person name="Saygin H."/>
        </authorList>
    </citation>
    <scope>NUCLEOTIDE SEQUENCE [LARGE SCALE GENOMIC DNA]</scope>
    <source>
        <strain evidence="2 3">H3C3</strain>
    </source>
</reference>
<feature type="domain" description="Carboxymuconolactone decarboxylase-like" evidence="1">
    <location>
        <begin position="21"/>
        <end position="73"/>
    </location>
</feature>
<dbReference type="Gene3D" id="1.20.1290.10">
    <property type="entry name" value="AhpD-like"/>
    <property type="match status" value="1"/>
</dbReference>
<gene>
    <name evidence="2" type="ORF">E1298_41230</name>
</gene>
<keyword evidence="3" id="KW-1185">Reference proteome</keyword>